<proteinExistence type="inferred from homology"/>
<reference evidence="9" key="1">
    <citation type="journal article" date="2016" name="Nat. Commun.">
        <title>The Gonium pectorale genome demonstrates co-option of cell cycle regulation during the evolution of multicellularity.</title>
        <authorList>
            <person name="Hanschen E.R."/>
            <person name="Marriage T.N."/>
            <person name="Ferris P.J."/>
            <person name="Hamaji T."/>
            <person name="Toyoda A."/>
            <person name="Fujiyama A."/>
            <person name="Neme R."/>
            <person name="Noguchi H."/>
            <person name="Minakuchi Y."/>
            <person name="Suzuki M."/>
            <person name="Kawai-Toyooka H."/>
            <person name="Smith D.R."/>
            <person name="Sparks H."/>
            <person name="Anderson J."/>
            <person name="Bakaric R."/>
            <person name="Luria V."/>
            <person name="Karger A."/>
            <person name="Kirschner M.W."/>
            <person name="Durand P.M."/>
            <person name="Michod R.E."/>
            <person name="Nozaki H."/>
            <person name="Olson B.J."/>
        </authorList>
    </citation>
    <scope>NUCLEOTIDE SEQUENCE [LARGE SCALE GENOMIC DNA]</scope>
    <source>
        <strain evidence="9">NIES-2863</strain>
    </source>
</reference>
<dbReference type="Pfam" id="PF00534">
    <property type="entry name" value="Glycos_transf_1"/>
    <property type="match status" value="1"/>
</dbReference>
<dbReference type="InterPro" id="IPR001296">
    <property type="entry name" value="Glyco_trans_1"/>
</dbReference>
<dbReference type="SUPFAM" id="SSF53756">
    <property type="entry name" value="UDP-Glycosyltransferase/glycogen phosphorylase"/>
    <property type="match status" value="2"/>
</dbReference>
<dbReference type="EC" id="2.4.1.14" evidence="2"/>
<evidence type="ECO:0000313" key="8">
    <source>
        <dbReference type="EMBL" id="KXZ52724.1"/>
    </source>
</evidence>
<dbReference type="PANTHER" id="PTHR46039">
    <property type="entry name" value="SUCROSE-PHOSPHATE SYNTHASE 3-RELATED"/>
    <property type="match status" value="1"/>
</dbReference>
<gene>
    <name evidence="8" type="ORF">GPECTOR_8g118</name>
</gene>
<keyword evidence="4" id="KW-0808">Transferase</keyword>
<evidence type="ECO:0000256" key="5">
    <source>
        <dbReference type="ARBA" id="ARBA00047471"/>
    </source>
</evidence>
<comment type="caution">
    <text evidence="8">The sequence shown here is derived from an EMBL/GenBank/DDBJ whole genome shotgun (WGS) entry which is preliminary data.</text>
</comment>
<dbReference type="EMBL" id="LSYV01000009">
    <property type="protein sequence ID" value="KXZ52724.1"/>
    <property type="molecule type" value="Genomic_DNA"/>
</dbReference>
<dbReference type="Proteomes" id="UP000075714">
    <property type="component" value="Unassembled WGS sequence"/>
</dbReference>
<feature type="domain" description="Glycosyl transferase family 1" evidence="7">
    <location>
        <begin position="545"/>
        <end position="726"/>
    </location>
</feature>
<dbReference type="OrthoDB" id="512920at2759"/>
<dbReference type="Gene3D" id="3.40.50.2000">
    <property type="entry name" value="Glycogen Phosphorylase B"/>
    <property type="match status" value="2"/>
</dbReference>
<keyword evidence="3" id="KW-0328">Glycosyltransferase</keyword>
<feature type="region of interest" description="Disordered" evidence="6">
    <location>
        <begin position="456"/>
        <end position="535"/>
    </location>
</feature>
<evidence type="ECO:0000313" key="9">
    <source>
        <dbReference type="Proteomes" id="UP000075714"/>
    </source>
</evidence>
<evidence type="ECO:0000256" key="6">
    <source>
        <dbReference type="SAM" id="MobiDB-lite"/>
    </source>
</evidence>
<accession>A0A150GSH4</accession>
<evidence type="ECO:0000256" key="3">
    <source>
        <dbReference type="ARBA" id="ARBA00022676"/>
    </source>
</evidence>
<evidence type="ECO:0000256" key="2">
    <source>
        <dbReference type="ARBA" id="ARBA00012536"/>
    </source>
</evidence>
<feature type="region of interest" description="Disordered" evidence="6">
    <location>
        <begin position="904"/>
        <end position="930"/>
    </location>
</feature>
<feature type="compositionally biased region" description="Pro residues" evidence="6">
    <location>
        <begin position="502"/>
        <end position="519"/>
    </location>
</feature>
<feature type="region of interest" description="Disordered" evidence="6">
    <location>
        <begin position="385"/>
        <end position="404"/>
    </location>
</feature>
<comment type="catalytic activity">
    <reaction evidence="5">
        <text>beta-D-fructose 6-phosphate + UDP-alpha-D-glucose = sucrose 6(F)-phosphate + UDP + H(+)</text>
        <dbReference type="Rhea" id="RHEA:22172"/>
        <dbReference type="ChEBI" id="CHEBI:15378"/>
        <dbReference type="ChEBI" id="CHEBI:57634"/>
        <dbReference type="ChEBI" id="CHEBI:57723"/>
        <dbReference type="ChEBI" id="CHEBI:58223"/>
        <dbReference type="ChEBI" id="CHEBI:58885"/>
        <dbReference type="EC" id="2.4.1.14"/>
    </reaction>
</comment>
<dbReference type="GO" id="GO:0046524">
    <property type="term" value="F:sucrose-phosphate synthase activity"/>
    <property type="evidence" value="ECO:0007669"/>
    <property type="project" value="UniProtKB-EC"/>
</dbReference>
<feature type="compositionally biased region" description="Low complexity" evidence="6">
    <location>
        <begin position="463"/>
        <end position="501"/>
    </location>
</feature>
<dbReference type="InterPro" id="IPR044161">
    <property type="entry name" value="SPS"/>
</dbReference>
<feature type="compositionally biased region" description="Gly residues" evidence="6">
    <location>
        <begin position="912"/>
        <end position="921"/>
    </location>
</feature>
<comment type="similarity">
    <text evidence="1">Belongs to the glycosyltransferase 1 family.</text>
</comment>
<dbReference type="PANTHER" id="PTHR46039:SF5">
    <property type="entry name" value="SUCROSE-PHOSPHATE SYNTHASE 3-RELATED"/>
    <property type="match status" value="1"/>
</dbReference>
<evidence type="ECO:0000256" key="4">
    <source>
        <dbReference type="ARBA" id="ARBA00022679"/>
    </source>
</evidence>
<sequence length="1393" mass="139083">MDVSTAANSWVDSYLEALISSGSRDALAARTGAGYTVPEAVDADRRICAKYYVNQILSLDEDSLRRSWSKVSAANRDNAVDKDARIEYLSWRVWTMKRKRAALAARQAALRRAAAEEDEESEERTAMMYLDDLEATTANLEVDASYAVPEERLECGEGAADGLCHSTSPSADDPTGAFIVRLPAGPQDVYLKKEDLWPHVREFADRAISHVRSVLARLGAAAAAGQGTGGGGGGAELWAVHGHYADAGEAAAAVAASLGCPMLLTGHSLGRNKRAHLLAGGQLSPAEVESAYRISRRIEAEERALDGATAVFTSTQQEVKEQWGLYDGYREALAAALAQRPVPGLHVPAMAVIPPGLDFSALKVDLPPDPVTQLLARHREAMAAQAVAANSPHPSATGTPLAGTRRGSTLALTAAPSMEPPTPAPTANGNGGIPTANGNDVGGLVAAVAGSPKLAIRSGGGSANPAASGCTTPLSSSPPRESSSPPASLEAAAAGPDAPAAAAPPPPPVAPQPSPPPAAGTPAHGGVALASPQHSGMFTEPPIWKEIRRFLRNPAKPVILAMSRPDAKKNVAALVRAYGSSAVLRDLANLVLVLGNRDSLDSLAPGSCRVMESVLRLVDTYDLYGSVAYPKRHSQADVSDIYHLAAATRGVFVNVALQEPFGLTLIEAGAHGVPIVATCHGGPTDIVATLRNGVTVEPGDVGAIAAAITDIITRPELWEAYSSAGRSNILAYSWPSHVLSYLRTVEARRAADSSLANGLLAGGAGGGGGGGGMAHAAAGAGGGGLAGASPSGGGAAGMGGGGGAPSPLRPSFSLSFDDLSALGGGPAGEQVAAGLGAALCDLAAGRASSLPFELPPAVVAAASRLGTDSAAVAAAAANLLRRSADHSAAGAAAADAAGLRELTASTPPASRGGAGGEGGEGSPAAASSPGGLPDVFPGARLALLQRCADAANAGGGSGSGSGTRLLLFAASSGSELLRCAAALRDIATARAAAAEAGGSLGAVAERLGGKLRALLSAALGLDSSSSSSASAASRLLPAGRLSLGLLSCLGCTDTRALLTAGGAAPTALDVLACNSACQLWMTGCKVGSGGPGGGAGGGYGNSGGGGALEGEPGLLFDERYERHVEWHWDATTAKQIVRRVLSNRSGWGRLPVCRPGAVPPRISALGPFHIMVTFAGPAAAGVDPTALLSRFRRKLRLSGLRAQTTVTPAVAPASSGRAGSTGLTLGRGSSGFPMAAETAAADGGSAAAATDGGESVGAGAPAGSGFTLHVTPLRCNRSLVLRYLAVRYGVQLEDMTVVAFHAGGAATGAAAAAALAAPPPPPPSSVSLRCSDGEDLVAGLQRVVLLAEGDGKVGGGAEAAEMTSHGGSGGSSIGPLFEVDLAPYQSSGRVAVL</sequence>
<keyword evidence="9" id="KW-1185">Reference proteome</keyword>
<organism evidence="8 9">
    <name type="scientific">Gonium pectorale</name>
    <name type="common">Green alga</name>
    <dbReference type="NCBI Taxonomy" id="33097"/>
    <lineage>
        <taxon>Eukaryota</taxon>
        <taxon>Viridiplantae</taxon>
        <taxon>Chlorophyta</taxon>
        <taxon>core chlorophytes</taxon>
        <taxon>Chlorophyceae</taxon>
        <taxon>CS clade</taxon>
        <taxon>Chlamydomonadales</taxon>
        <taxon>Volvocaceae</taxon>
        <taxon>Gonium</taxon>
    </lineage>
</organism>
<protein>
    <recommendedName>
        <fullName evidence="2">sucrose-phosphate synthase</fullName>
        <ecNumber evidence="2">2.4.1.14</ecNumber>
    </recommendedName>
</protein>
<dbReference type="STRING" id="33097.A0A150GSH4"/>
<evidence type="ECO:0000256" key="1">
    <source>
        <dbReference type="ARBA" id="ARBA00006530"/>
    </source>
</evidence>
<evidence type="ECO:0000259" key="7">
    <source>
        <dbReference type="Pfam" id="PF00534"/>
    </source>
</evidence>
<name>A0A150GSH4_GONPE</name>
<feature type="region of interest" description="Disordered" evidence="6">
    <location>
        <begin position="414"/>
        <end position="435"/>
    </location>
</feature>